<reference evidence="3" key="3">
    <citation type="submission" date="2018-08" db="EMBL/GenBank/DDBJ databases">
        <authorList>
            <person name="Guldener U."/>
        </authorList>
    </citation>
    <scope>NUCLEOTIDE SEQUENCE</scope>
    <source>
        <strain evidence="3">UB2</strain>
    </source>
</reference>
<dbReference type="OrthoDB" id="2550291at2759"/>
<gene>
    <name evidence="3" type="ORF">UBRO2_05686</name>
    <name evidence="2" type="ORF">UBRO_00599</name>
</gene>
<feature type="region of interest" description="Disordered" evidence="1">
    <location>
        <begin position="38"/>
        <end position="59"/>
    </location>
</feature>
<dbReference type="Proteomes" id="UP000658997">
    <property type="component" value="Unassembled WGS sequence"/>
</dbReference>
<reference evidence="4" key="2">
    <citation type="submission" date="2016-04" db="EMBL/GenBank/DDBJ databases">
        <authorList>
            <person name="Guldener U."/>
            <person name="Guldener U."/>
        </authorList>
    </citation>
    <scope>NUCLEOTIDE SEQUENCE [LARGE SCALE GENOMIC DNA]</scope>
    <source>
        <strain evidence="4">UB2112</strain>
    </source>
</reference>
<evidence type="ECO:0000313" key="2">
    <source>
        <dbReference type="EMBL" id="SAM69749.1"/>
    </source>
</evidence>
<protein>
    <submittedName>
        <fullName evidence="2">Uncharacterized protein</fullName>
    </submittedName>
</protein>
<keyword evidence="5" id="KW-1185">Reference proteome</keyword>
<feature type="region of interest" description="Disordered" evidence="1">
    <location>
        <begin position="106"/>
        <end position="128"/>
    </location>
</feature>
<accession>A0A1K0H0U3</accession>
<evidence type="ECO:0000313" key="4">
    <source>
        <dbReference type="Proteomes" id="UP000179920"/>
    </source>
</evidence>
<feature type="compositionally biased region" description="Polar residues" evidence="1">
    <location>
        <begin position="275"/>
        <end position="285"/>
    </location>
</feature>
<proteinExistence type="predicted"/>
<feature type="compositionally biased region" description="Low complexity" evidence="1">
    <location>
        <begin position="109"/>
        <end position="121"/>
    </location>
</feature>
<evidence type="ECO:0000313" key="5">
    <source>
        <dbReference type="Proteomes" id="UP000658997"/>
    </source>
</evidence>
<dbReference type="AlphaFoldDB" id="A0A1K0H0U3"/>
<evidence type="ECO:0000256" key="1">
    <source>
        <dbReference type="SAM" id="MobiDB-lite"/>
    </source>
</evidence>
<name>A0A1K0H0U3_9BASI</name>
<dbReference type="EMBL" id="LT558118">
    <property type="protein sequence ID" value="SAM69749.1"/>
    <property type="molecule type" value="Genomic_DNA"/>
</dbReference>
<organism evidence="2 4">
    <name type="scientific">Ustilago bromivora</name>
    <dbReference type="NCBI Taxonomy" id="307758"/>
    <lineage>
        <taxon>Eukaryota</taxon>
        <taxon>Fungi</taxon>
        <taxon>Dikarya</taxon>
        <taxon>Basidiomycota</taxon>
        <taxon>Ustilaginomycotina</taxon>
        <taxon>Ustilaginomycetes</taxon>
        <taxon>Ustilaginales</taxon>
        <taxon>Ustilaginaceae</taxon>
        <taxon>Ustilago</taxon>
    </lineage>
</organism>
<dbReference type="Proteomes" id="UP000179920">
    <property type="component" value="Chromosome II"/>
</dbReference>
<sequence>MISDSHNRGLSATKRAFTRPANLHLAWSTTKSVASPFSHSSSFSSATPSQISVTSSSSTSVKQLPFQSSPIVRIDRPLPSHPYSSFVARPAENKWIAELQPRIHSSMHRSPWTHSSRSSLSRRGESSKSVLKSGHLTWKVNSDSSGRKGALSGFEKALRRRQAVRDHPPVNDKFVFVKLYQEQPSTDDIVFTTPCYGKPASEQPFASEPFLASPGACDPSAFDNDGLSSLISPPIPSSLSDLNRWVPPPSWDVFASAPDDHDSQSRSSSSSASDPLQTPQSSNPGSPKEREILLDIHWQEVPRTRRPSGSHDPLLMRLRITHESTAEIQSSSTDVDNATHYCDKQLVVTGELITQAQSQDFSLEAGPQRKQRSSGQTATCILSSPNLAELKEWLFSIEDAIIQCKRTSSHHFHTLQSDGSILDTIRLHEESEEVLNNNIGCRRPKGFQSAPMASSRSLPSASLHPSSAAIPSARGPDFSPSTFIDYYAASSGSTTTLPNSQATTPSTSDPAVLYDFEDAYASILARFSDYDIPSPLDRLPSAPLDGFVQHAISGGSLDVPVSPCNSDFQECPWEEQQQEPTSPLDPWLTQHGMRVSFSVASACMEEFADKEVMKIFAEGFRRRSSAGLPADSHHH</sequence>
<evidence type="ECO:0000313" key="3">
    <source>
        <dbReference type="EMBL" id="SYW85064.1"/>
    </source>
</evidence>
<dbReference type="EMBL" id="ULHB01000197">
    <property type="protein sequence ID" value="SYW85064.1"/>
    <property type="molecule type" value="Genomic_DNA"/>
</dbReference>
<feature type="region of interest" description="Disordered" evidence="1">
    <location>
        <begin position="446"/>
        <end position="474"/>
    </location>
</feature>
<feature type="compositionally biased region" description="Low complexity" evidence="1">
    <location>
        <begin position="449"/>
        <end position="473"/>
    </location>
</feature>
<reference evidence="2" key="1">
    <citation type="submission" date="2016-04" db="EMBL/GenBank/DDBJ databases">
        <authorList>
            <person name="Evans L.H."/>
            <person name="Alamgir A."/>
            <person name="Owens N."/>
            <person name="Weber N.D."/>
            <person name="Virtaneva K."/>
            <person name="Barbian K."/>
            <person name="Babar A."/>
            <person name="Rosenke K."/>
        </authorList>
    </citation>
    <scope>NUCLEOTIDE SEQUENCE</scope>
    <source>
        <strain evidence="2">UB2112</strain>
    </source>
</reference>
<feature type="compositionally biased region" description="Low complexity" evidence="1">
    <location>
        <begin position="265"/>
        <end position="274"/>
    </location>
</feature>
<feature type="region of interest" description="Disordered" evidence="1">
    <location>
        <begin position="253"/>
        <end position="288"/>
    </location>
</feature>